<dbReference type="RefSeq" id="WP_042150621.1">
    <property type="nucleotide sequence ID" value="NZ_BBNO01000002.1"/>
</dbReference>
<dbReference type="InterPro" id="IPR046151">
    <property type="entry name" value="DUF6153"/>
</dbReference>
<organism evidence="2 3">
    <name type="scientific">Streptomyces lydicamycinicus</name>
    <dbReference type="NCBI Taxonomy" id="1546107"/>
    <lineage>
        <taxon>Bacteria</taxon>
        <taxon>Bacillati</taxon>
        <taxon>Actinomycetota</taxon>
        <taxon>Actinomycetes</taxon>
        <taxon>Kitasatosporales</taxon>
        <taxon>Streptomycetaceae</taxon>
        <taxon>Streptomyces</taxon>
    </lineage>
</organism>
<gene>
    <name evidence="2" type="ORF">TPA0598_02_02350</name>
</gene>
<accession>A0A0P4R3B9</accession>
<feature type="compositionally biased region" description="Low complexity" evidence="1">
    <location>
        <begin position="98"/>
        <end position="116"/>
    </location>
</feature>
<dbReference type="AlphaFoldDB" id="A0A0P4R3B9"/>
<protein>
    <submittedName>
        <fullName evidence="2">Uncharacterized protein</fullName>
    </submittedName>
</protein>
<sequence>MSSRPFVPPRAAARRWRVWCVLGLLAGLLGMHGLGAAVAAPSFAHEHEHRMTTATVVATVQAHCPGDGDCGGTGHIHHADSTCASAALHGPPAPPALTPSLDCPAQPAAAAGVGAPSKRDGGRAPPDLAELQLLRI</sequence>
<name>A0A0P4R3B9_9ACTN</name>
<dbReference type="Proteomes" id="UP000048965">
    <property type="component" value="Unassembled WGS sequence"/>
</dbReference>
<feature type="region of interest" description="Disordered" evidence="1">
    <location>
        <begin position="94"/>
        <end position="130"/>
    </location>
</feature>
<evidence type="ECO:0000313" key="2">
    <source>
        <dbReference type="EMBL" id="GAO06997.1"/>
    </source>
</evidence>
<comment type="caution">
    <text evidence="2">The sequence shown here is derived from an EMBL/GenBank/DDBJ whole genome shotgun (WGS) entry which is preliminary data.</text>
</comment>
<reference evidence="3" key="1">
    <citation type="submission" date="2014-09" db="EMBL/GenBank/DDBJ databases">
        <title>Whole genome shotgun sequence of Streptomyces sp. NBRC 110027.</title>
        <authorList>
            <person name="Komaki H."/>
            <person name="Ichikawa N."/>
            <person name="Katano-Makiyama Y."/>
            <person name="Hosoyama A."/>
            <person name="Hashimoto M."/>
            <person name="Uohara A."/>
            <person name="Kitahashi Y."/>
            <person name="Ohji S."/>
            <person name="Kimura A."/>
            <person name="Yamazoe A."/>
            <person name="Igarashi Y."/>
            <person name="Fujita N."/>
        </authorList>
    </citation>
    <scope>NUCLEOTIDE SEQUENCE [LARGE SCALE GENOMIC DNA]</scope>
    <source>
        <strain evidence="3">NBRC 110027</strain>
    </source>
</reference>
<proteinExistence type="predicted"/>
<keyword evidence="3" id="KW-1185">Reference proteome</keyword>
<reference evidence="2 3" key="2">
    <citation type="journal article" date="2015" name="Stand. Genomic Sci.">
        <title>Draft genome sequence of marine-derived Streptomyces sp. TP-A0598, a producer of anti-MRSA antibiotic lydicamycins.</title>
        <authorList>
            <person name="Komaki H."/>
            <person name="Ichikawa N."/>
            <person name="Hosoyama A."/>
            <person name="Fujita N."/>
            <person name="Igarashi Y."/>
        </authorList>
    </citation>
    <scope>NUCLEOTIDE SEQUENCE [LARGE SCALE GENOMIC DNA]</scope>
    <source>
        <strain evidence="2 3">NBRC 110027</strain>
    </source>
</reference>
<evidence type="ECO:0000313" key="3">
    <source>
        <dbReference type="Proteomes" id="UP000048965"/>
    </source>
</evidence>
<evidence type="ECO:0000256" key="1">
    <source>
        <dbReference type="SAM" id="MobiDB-lite"/>
    </source>
</evidence>
<dbReference type="EMBL" id="BBNO01000002">
    <property type="protein sequence ID" value="GAO06997.1"/>
    <property type="molecule type" value="Genomic_DNA"/>
</dbReference>
<dbReference type="Pfam" id="PF19650">
    <property type="entry name" value="DUF6153"/>
    <property type="match status" value="1"/>
</dbReference>